<accession>A0A412FXX2</accession>
<evidence type="ECO:0000313" key="2">
    <source>
        <dbReference type="Proteomes" id="UP000284205"/>
    </source>
</evidence>
<reference evidence="1 2" key="1">
    <citation type="submission" date="2018-08" db="EMBL/GenBank/DDBJ databases">
        <title>A genome reference for cultivated species of the human gut microbiota.</title>
        <authorList>
            <person name="Zou Y."/>
            <person name="Xue W."/>
            <person name="Luo G."/>
        </authorList>
    </citation>
    <scope>NUCLEOTIDE SEQUENCE [LARGE SCALE GENOMIC DNA]</scope>
    <source>
        <strain evidence="1 2">AF24-29LB</strain>
    </source>
</reference>
<organism evidence="1 2">
    <name type="scientific">Bacteroides caccae</name>
    <dbReference type="NCBI Taxonomy" id="47678"/>
    <lineage>
        <taxon>Bacteria</taxon>
        <taxon>Pseudomonadati</taxon>
        <taxon>Bacteroidota</taxon>
        <taxon>Bacteroidia</taxon>
        <taxon>Bacteroidales</taxon>
        <taxon>Bacteroidaceae</taxon>
        <taxon>Bacteroides</taxon>
    </lineage>
</organism>
<protein>
    <submittedName>
        <fullName evidence="1">Conjugative transposon protein TraK</fullName>
    </submittedName>
</protein>
<sequence>NNPHGFIIEAFTITENKDLQTVKR</sequence>
<proteinExistence type="predicted"/>
<gene>
    <name evidence="1" type="ORF">DWY26_05415</name>
</gene>
<feature type="non-terminal residue" evidence="1">
    <location>
        <position position="1"/>
    </location>
</feature>
<dbReference type="EMBL" id="QRUO01000004">
    <property type="protein sequence ID" value="RGR73014.1"/>
    <property type="molecule type" value="Genomic_DNA"/>
</dbReference>
<comment type="caution">
    <text evidence="1">The sequence shown here is derived from an EMBL/GenBank/DDBJ whole genome shotgun (WGS) entry which is preliminary data.</text>
</comment>
<evidence type="ECO:0000313" key="1">
    <source>
        <dbReference type="EMBL" id="RGR73014.1"/>
    </source>
</evidence>
<dbReference type="AlphaFoldDB" id="A0A412FXX2"/>
<name>A0A412FXX2_9BACE</name>
<dbReference type="Proteomes" id="UP000284205">
    <property type="component" value="Unassembled WGS sequence"/>
</dbReference>